<dbReference type="Gene3D" id="2.30.40.10">
    <property type="entry name" value="Urease, subunit C, domain 1"/>
    <property type="match status" value="1"/>
</dbReference>
<dbReference type="SUPFAM" id="SSF51556">
    <property type="entry name" value="Metallo-dependent hydrolases"/>
    <property type="match status" value="1"/>
</dbReference>
<keyword evidence="4" id="KW-1185">Reference proteome</keyword>
<dbReference type="InterPro" id="IPR051781">
    <property type="entry name" value="Metallo-dep_Hydrolase"/>
</dbReference>
<proteinExistence type="predicted"/>
<evidence type="ECO:0000256" key="1">
    <source>
        <dbReference type="SAM" id="SignalP"/>
    </source>
</evidence>
<dbReference type="OrthoDB" id="9797498at2"/>
<feature type="domain" description="Amidohydrolase-related" evidence="2">
    <location>
        <begin position="74"/>
        <end position="437"/>
    </location>
</feature>
<organism evidence="3 4">
    <name type="scientific">Chitinophaga eiseniae</name>
    <dbReference type="NCBI Taxonomy" id="634771"/>
    <lineage>
        <taxon>Bacteria</taxon>
        <taxon>Pseudomonadati</taxon>
        <taxon>Bacteroidota</taxon>
        <taxon>Chitinophagia</taxon>
        <taxon>Chitinophagales</taxon>
        <taxon>Chitinophagaceae</taxon>
        <taxon>Chitinophaga</taxon>
    </lineage>
</organism>
<evidence type="ECO:0000313" key="4">
    <source>
        <dbReference type="Proteomes" id="UP000190367"/>
    </source>
</evidence>
<dbReference type="Pfam" id="PF01979">
    <property type="entry name" value="Amidohydro_1"/>
    <property type="match status" value="1"/>
</dbReference>
<dbReference type="InterPro" id="IPR011059">
    <property type="entry name" value="Metal-dep_hydrolase_composite"/>
</dbReference>
<dbReference type="PANTHER" id="PTHR43135:SF3">
    <property type="entry name" value="ALPHA-D-RIBOSE 1-METHYLPHOSPHONATE 5-TRIPHOSPHATE DIPHOSPHATASE"/>
    <property type="match status" value="1"/>
</dbReference>
<sequence>MTNTFSALMITAALLSGTTATAQTILLKNATVIDGTGSRPRQHTDILLQADTIAAVGPRLNAPGATVVDLSGKTVMPALISVHTHVGTLRGTTTNAVNYTRENILRQLQQYANYGVLHVLAMGTDRPLLFDSGLRDSSATGQLPGARLHSAGYGFGVPDAAPPADYGMDLVNRPATVADVAPAMDKVAQVRPDVIKLWVDDFGGHFKKMEPAVYQAIISEAHKHGIRAASHLYYAADAQQLATAGVDIFAHSIRDKDIDEQLLQTMKSKGIVYVPTLSLDEYAYIYARQPEWLHDDFFKRSLEPGVYEMITSPKYQQQLRQSPAFAKNKTAFETALRNLRRIYRAGIMVAMGTDSGATPVRAQGFSEHLELELMVQAGLTPLEAISVGTRNAAQVLKLPNTGTIAPGQVADLLVLAGSPEKDIKNTRHIVTVYKAGKKIRP</sequence>
<name>A0A1T4P384_9BACT</name>
<dbReference type="Gene3D" id="3.20.20.140">
    <property type="entry name" value="Metal-dependent hydrolases"/>
    <property type="match status" value="1"/>
</dbReference>
<evidence type="ECO:0000259" key="2">
    <source>
        <dbReference type="Pfam" id="PF01979"/>
    </source>
</evidence>
<dbReference type="GO" id="GO:0016810">
    <property type="term" value="F:hydrolase activity, acting on carbon-nitrogen (but not peptide) bonds"/>
    <property type="evidence" value="ECO:0007669"/>
    <property type="project" value="InterPro"/>
</dbReference>
<reference evidence="4" key="1">
    <citation type="submission" date="2017-02" db="EMBL/GenBank/DDBJ databases">
        <authorList>
            <person name="Varghese N."/>
            <person name="Submissions S."/>
        </authorList>
    </citation>
    <scope>NUCLEOTIDE SEQUENCE [LARGE SCALE GENOMIC DNA]</scope>
    <source>
        <strain evidence="4">DSM 22224</strain>
    </source>
</reference>
<dbReference type="STRING" id="634771.SAMN04488128_1011888"/>
<dbReference type="InterPro" id="IPR032466">
    <property type="entry name" value="Metal_Hydrolase"/>
</dbReference>
<dbReference type="RefSeq" id="WP_078668447.1">
    <property type="nucleotide sequence ID" value="NZ_FUWZ01000001.1"/>
</dbReference>
<dbReference type="SUPFAM" id="SSF51338">
    <property type="entry name" value="Composite domain of metallo-dependent hydrolases"/>
    <property type="match status" value="1"/>
</dbReference>
<evidence type="ECO:0000313" key="3">
    <source>
        <dbReference type="EMBL" id="SJZ85964.1"/>
    </source>
</evidence>
<accession>A0A1T4P384</accession>
<protein>
    <submittedName>
        <fullName evidence="3">Imidazolonepropionase</fullName>
    </submittedName>
</protein>
<dbReference type="InterPro" id="IPR006680">
    <property type="entry name" value="Amidohydro-rel"/>
</dbReference>
<keyword evidence="1" id="KW-0732">Signal</keyword>
<dbReference type="EMBL" id="FUWZ01000001">
    <property type="protein sequence ID" value="SJZ85964.1"/>
    <property type="molecule type" value="Genomic_DNA"/>
</dbReference>
<dbReference type="AlphaFoldDB" id="A0A1T4P384"/>
<feature type="signal peptide" evidence="1">
    <location>
        <begin position="1"/>
        <end position="22"/>
    </location>
</feature>
<feature type="chain" id="PRO_5012820676" evidence="1">
    <location>
        <begin position="23"/>
        <end position="441"/>
    </location>
</feature>
<dbReference type="PANTHER" id="PTHR43135">
    <property type="entry name" value="ALPHA-D-RIBOSE 1-METHYLPHOSPHONATE 5-TRIPHOSPHATE DIPHOSPHATASE"/>
    <property type="match status" value="1"/>
</dbReference>
<dbReference type="Proteomes" id="UP000190367">
    <property type="component" value="Unassembled WGS sequence"/>
</dbReference>
<gene>
    <name evidence="3" type="ORF">SAMN04488128_1011888</name>
</gene>